<reference evidence="2" key="1">
    <citation type="submission" date="2024-02" db="EMBL/GenBank/DDBJ databases">
        <authorList>
            <consortium name="ELIXIR-Norway"/>
            <consortium name="Elixir Norway"/>
        </authorList>
    </citation>
    <scope>NUCLEOTIDE SEQUENCE</scope>
</reference>
<name>A0ABP0VFM0_9BRYO</name>
<organism evidence="2 3">
    <name type="scientific">Sphagnum jensenii</name>
    <dbReference type="NCBI Taxonomy" id="128206"/>
    <lineage>
        <taxon>Eukaryota</taxon>
        <taxon>Viridiplantae</taxon>
        <taxon>Streptophyta</taxon>
        <taxon>Embryophyta</taxon>
        <taxon>Bryophyta</taxon>
        <taxon>Sphagnophytina</taxon>
        <taxon>Sphagnopsida</taxon>
        <taxon>Sphagnales</taxon>
        <taxon>Sphagnaceae</taxon>
        <taxon>Sphagnum</taxon>
    </lineage>
</organism>
<protein>
    <submittedName>
        <fullName evidence="2">Uncharacterized protein</fullName>
    </submittedName>
</protein>
<comment type="caution">
    <text evidence="2">The sequence shown here is derived from an EMBL/GenBank/DDBJ whole genome shotgun (WGS) entry which is preliminary data.</text>
</comment>
<dbReference type="Proteomes" id="UP001497444">
    <property type="component" value="Unassembled WGS sequence"/>
</dbReference>
<feature type="region of interest" description="Disordered" evidence="1">
    <location>
        <begin position="1"/>
        <end position="52"/>
    </location>
</feature>
<sequence>MKTNRQSNIQSGQQVSHEEQAVVPAEVPVSHNDSQPDISSNKEEQSILPPFSGNLPVDKDLELSHDNFKQSIKTLVKKERSSDTVLLNSVPPYPTPYLLAQFASLAYQNYLSSEHDRDYEKRLAPSGWKLLTTAVNKQTTNGYFGAAYWHPERQHVVIAYFGTQLKNLGADWADLKGGF</sequence>
<evidence type="ECO:0000313" key="3">
    <source>
        <dbReference type="Proteomes" id="UP001497444"/>
    </source>
</evidence>
<keyword evidence="3" id="KW-1185">Reference proteome</keyword>
<dbReference type="EMBL" id="CAXAQS010000594">
    <property type="protein sequence ID" value="CAK9252297.1"/>
    <property type="molecule type" value="Genomic_DNA"/>
</dbReference>
<accession>A0ABP0VFM0</accession>
<evidence type="ECO:0000256" key="1">
    <source>
        <dbReference type="SAM" id="MobiDB-lite"/>
    </source>
</evidence>
<proteinExistence type="predicted"/>
<evidence type="ECO:0000313" key="2">
    <source>
        <dbReference type="EMBL" id="CAK9252297.1"/>
    </source>
</evidence>
<feature type="compositionally biased region" description="Polar residues" evidence="1">
    <location>
        <begin position="1"/>
        <end position="15"/>
    </location>
</feature>
<gene>
    <name evidence="2" type="ORF">CSSPJE1EN1_LOCUS27675</name>
</gene>